<dbReference type="SUPFAM" id="SSF52980">
    <property type="entry name" value="Restriction endonuclease-like"/>
    <property type="match status" value="1"/>
</dbReference>
<evidence type="ECO:0000259" key="2">
    <source>
        <dbReference type="Pfam" id="PF04471"/>
    </source>
</evidence>
<name>A0A9C7G9D5_9BACI</name>
<dbReference type="InterPro" id="IPR052906">
    <property type="entry name" value="Type_IV_Methyl-Rstrct_Enzyme"/>
</dbReference>
<dbReference type="InterPro" id="IPR011856">
    <property type="entry name" value="tRNA_endonuc-like_dom_sf"/>
</dbReference>
<organism evidence="3 4">
    <name type="scientific">Pseudoneobacillus rhizosphaerae</name>
    <dbReference type="NCBI Taxonomy" id="2880968"/>
    <lineage>
        <taxon>Bacteria</taxon>
        <taxon>Bacillati</taxon>
        <taxon>Bacillota</taxon>
        <taxon>Bacilli</taxon>
        <taxon>Bacillales</taxon>
        <taxon>Bacillaceae</taxon>
        <taxon>Pseudoneobacillus</taxon>
    </lineage>
</organism>
<gene>
    <name evidence="3" type="ORF">NEOCIP111885_01850</name>
</gene>
<evidence type="ECO:0000313" key="3">
    <source>
        <dbReference type="EMBL" id="CAG9608158.1"/>
    </source>
</evidence>
<dbReference type="Gene3D" id="3.40.1350.10">
    <property type="match status" value="1"/>
</dbReference>
<feature type="coiled-coil region" evidence="1">
    <location>
        <begin position="31"/>
        <end position="67"/>
    </location>
</feature>
<dbReference type="InterPro" id="IPR007560">
    <property type="entry name" value="Restrct_endonuc_IV_Mrr"/>
</dbReference>
<evidence type="ECO:0000313" key="4">
    <source>
        <dbReference type="Proteomes" id="UP000789845"/>
    </source>
</evidence>
<dbReference type="InterPro" id="IPR011335">
    <property type="entry name" value="Restrct_endonuc-II-like"/>
</dbReference>
<dbReference type="Pfam" id="PF04471">
    <property type="entry name" value="Mrr_cat"/>
    <property type="match status" value="1"/>
</dbReference>
<keyword evidence="4" id="KW-1185">Reference proteome</keyword>
<dbReference type="EMBL" id="CAKJTG010000009">
    <property type="protein sequence ID" value="CAG9608158.1"/>
    <property type="molecule type" value="Genomic_DNA"/>
</dbReference>
<dbReference type="GO" id="GO:0015666">
    <property type="term" value="F:restriction endodeoxyribonuclease activity"/>
    <property type="evidence" value="ECO:0007669"/>
    <property type="project" value="TreeGrafter"/>
</dbReference>
<sequence length="520" mass="59719">MATKYQFVKTISNPRLNASKTLKAQTQYELNKKIADQKEKWKAQIDKLNIQAKIENESKRAEELTKETEYILESYKNILMTSAQTNHVINFDSLLISNEYPPFIYNESAPLLEDYIRKHNVPSPSFWEDLLPFIKSTRIKKEDAARDDYNTSYEQYRSKKELEYRQYLESKASFEKNKNNHNQLFIRIRDGYLSHDTESICDYFLLVLENSPLPKGISLDVEINYIPESCALIIDYMLPNQNALPRTVSYSFVKTRKEITEKQMSQKEFDAFYDSIIYQLALKTIHEILSADINNSIATLVFNGYVHGTSLATGNDFTSCIVSLSVTKDDVLRLNLERVDPKECFRNLKGLSIGALKNLSPVKPYLQFTKNENRFVESRDIITNVENIPNIAKMPWEDFEHLVGGLFEKMFNVHSGEVKVTKASRDGGIDIVIYNPDPIHGGKFVIQAKRYNIVVPVSAVRDLYGTMINEGATKGYLVTTSYFGSDTHKFAQDKPISLIDGSFLVHLFQEHGYTVKITTE</sequence>
<keyword evidence="1" id="KW-0175">Coiled coil</keyword>
<feature type="domain" description="Restriction endonuclease type IV Mrr" evidence="2">
    <location>
        <begin position="391"/>
        <end position="507"/>
    </location>
</feature>
<evidence type="ECO:0000256" key="1">
    <source>
        <dbReference type="SAM" id="Coils"/>
    </source>
</evidence>
<dbReference type="GO" id="GO:0009307">
    <property type="term" value="P:DNA restriction-modification system"/>
    <property type="evidence" value="ECO:0007669"/>
    <property type="project" value="InterPro"/>
</dbReference>
<dbReference type="GO" id="GO:0003677">
    <property type="term" value="F:DNA binding"/>
    <property type="evidence" value="ECO:0007669"/>
    <property type="project" value="InterPro"/>
</dbReference>
<dbReference type="PANTHER" id="PTHR30015:SF7">
    <property type="entry name" value="TYPE IV METHYL-DIRECTED RESTRICTION ENZYME ECOKMRR"/>
    <property type="match status" value="1"/>
</dbReference>
<accession>A0A9C7G9D5</accession>
<dbReference type="Proteomes" id="UP000789845">
    <property type="component" value="Unassembled WGS sequence"/>
</dbReference>
<proteinExistence type="predicted"/>
<reference evidence="3" key="1">
    <citation type="submission" date="2021-10" db="EMBL/GenBank/DDBJ databases">
        <authorList>
            <person name="Criscuolo A."/>
        </authorList>
    </citation>
    <scope>NUCLEOTIDE SEQUENCE</scope>
    <source>
        <strain evidence="3">CIP111885</strain>
    </source>
</reference>
<dbReference type="PANTHER" id="PTHR30015">
    <property type="entry name" value="MRR RESTRICTION SYSTEM PROTEIN"/>
    <property type="match status" value="1"/>
</dbReference>
<comment type="caution">
    <text evidence="3">The sequence shown here is derived from an EMBL/GenBank/DDBJ whole genome shotgun (WGS) entry which is preliminary data.</text>
</comment>
<dbReference type="AlphaFoldDB" id="A0A9C7G9D5"/>
<dbReference type="RefSeq" id="WP_230496409.1">
    <property type="nucleotide sequence ID" value="NZ_CAKJTG010000009.1"/>
</dbReference>
<protein>
    <recommendedName>
        <fullName evidence="2">Restriction endonuclease type IV Mrr domain-containing protein</fullName>
    </recommendedName>
</protein>